<evidence type="ECO:0000313" key="6">
    <source>
        <dbReference type="EMBL" id="KUF39704.1"/>
    </source>
</evidence>
<feature type="domain" description="Glycosyltransferase 2-like" evidence="5">
    <location>
        <begin position="157"/>
        <end position="348"/>
    </location>
</feature>
<accession>A0A1V3TN47</accession>
<evidence type="ECO:0000256" key="3">
    <source>
        <dbReference type="ARBA" id="ARBA00022679"/>
    </source>
</evidence>
<feature type="transmembrane region" description="Helical" evidence="4">
    <location>
        <begin position="393"/>
        <end position="413"/>
    </location>
</feature>
<dbReference type="PANTHER" id="PTHR43630">
    <property type="entry name" value="POLY-BETA-1,6-N-ACETYL-D-GLUCOSAMINE SYNTHASE"/>
    <property type="match status" value="1"/>
</dbReference>
<keyword evidence="3 6" id="KW-0808">Transferase</keyword>
<keyword evidence="4" id="KW-1133">Transmembrane helix</keyword>
<feature type="transmembrane region" description="Helical" evidence="4">
    <location>
        <begin position="317"/>
        <end position="350"/>
    </location>
</feature>
<dbReference type="GO" id="GO:0016757">
    <property type="term" value="F:glycosyltransferase activity"/>
    <property type="evidence" value="ECO:0007669"/>
    <property type="project" value="UniProtKB-KW"/>
</dbReference>
<dbReference type="InterPro" id="IPR001173">
    <property type="entry name" value="Glyco_trans_2-like"/>
</dbReference>
<protein>
    <submittedName>
        <fullName evidence="6">N-acetylglucosaminyltransferase</fullName>
    </submittedName>
</protein>
<evidence type="ECO:0000313" key="7">
    <source>
        <dbReference type="Proteomes" id="UP000053300"/>
    </source>
</evidence>
<dbReference type="EMBL" id="LPXH01000035">
    <property type="protein sequence ID" value="KUF39704.1"/>
    <property type="molecule type" value="Genomic_DNA"/>
</dbReference>
<reference evidence="6 7" key="1">
    <citation type="submission" date="2015-12" db="EMBL/GenBank/DDBJ databases">
        <title>Complete genome sequence of a multi-drug resistant strain Acidovorax sp. 12322-1.</title>
        <authorList>
            <person name="Ming D."/>
            <person name="Wang M."/>
            <person name="Hu S."/>
            <person name="Zhou Y."/>
            <person name="Jiang T."/>
        </authorList>
    </citation>
    <scope>NUCLEOTIDE SEQUENCE [LARGE SCALE GENOMIC DNA]</scope>
    <source>
        <strain evidence="6 7">12322-1</strain>
    </source>
</reference>
<dbReference type="InterPro" id="IPR029044">
    <property type="entry name" value="Nucleotide-diphossugar_trans"/>
</dbReference>
<feature type="transmembrane region" description="Helical" evidence="4">
    <location>
        <begin position="23"/>
        <end position="47"/>
    </location>
</feature>
<dbReference type="Pfam" id="PF13632">
    <property type="entry name" value="Glyco_trans_2_3"/>
    <property type="match status" value="1"/>
</dbReference>
<evidence type="ECO:0000256" key="4">
    <source>
        <dbReference type="SAM" id="Phobius"/>
    </source>
</evidence>
<comment type="similarity">
    <text evidence="1">Belongs to the glycosyltransferase 2 family.</text>
</comment>
<dbReference type="Gene3D" id="3.90.550.10">
    <property type="entry name" value="Spore Coat Polysaccharide Biosynthesis Protein SpsA, Chain A"/>
    <property type="match status" value="1"/>
</dbReference>
<dbReference type="Proteomes" id="UP000053300">
    <property type="component" value="Unassembled WGS sequence"/>
</dbReference>
<comment type="caution">
    <text evidence="6">The sequence shown here is derived from an EMBL/GenBank/DDBJ whole genome shotgun (WGS) entry which is preliminary data.</text>
</comment>
<keyword evidence="4" id="KW-0812">Transmembrane</keyword>
<proteinExistence type="inferred from homology"/>
<accession>A0A0W7YXH6</accession>
<keyword evidence="7" id="KW-1185">Reference proteome</keyword>
<keyword evidence="4" id="KW-0472">Membrane</keyword>
<dbReference type="PANTHER" id="PTHR43630:SF1">
    <property type="entry name" value="POLY-BETA-1,6-N-ACETYL-D-GLUCOSAMINE SYNTHASE"/>
    <property type="match status" value="1"/>
</dbReference>
<feature type="transmembrane region" description="Helical" evidence="4">
    <location>
        <begin position="362"/>
        <end position="381"/>
    </location>
</feature>
<sequence>MWEQFIAEFQALMLSSSAQGFDALAVAFPIIVLLELPFYVLVIIGMLRFGLRRWKRRAPSSYYPSVSCLVTCYSEGEDVRKTISTLVNQRYAGHIQIIPIIDGAIKNHLTLQAAHSEAQRWRDQPFREVMVLPKWQRGGRVSSLNAALPFATGEVLMALDGDTSFDNDMVEKATRHFEDPQVAGVAGNLRVRNQNKSLVAKMQGLEYVLSISGGKTGLSEFNVVNNISGAFGVFRASIVRLVGGWDAGSAEDLDLTLRIKQYFGRHAGMKIKFEPHAVGHTDAPDTWRVFAKQRERWDGDMFYIFIRKFRFNLRPSLLGWPNFLFTLVNGILMQLILPFLIVIALIAALVMQPLVVVLAKLAVLYSFYLFVLGIFYIVYLAAVSERVWFDCKYLPYLPLFPIFASLLRIYSVYCILVEIFTKSHLDSSMAPTWVLKKNKF</sequence>
<evidence type="ECO:0000256" key="2">
    <source>
        <dbReference type="ARBA" id="ARBA00022676"/>
    </source>
</evidence>
<dbReference type="CDD" id="cd06423">
    <property type="entry name" value="CESA_like"/>
    <property type="match status" value="1"/>
</dbReference>
<organism evidence="6 7">
    <name type="scientific">Comamonas kerstersii</name>
    <dbReference type="NCBI Taxonomy" id="225992"/>
    <lineage>
        <taxon>Bacteria</taxon>
        <taxon>Pseudomonadati</taxon>
        <taxon>Pseudomonadota</taxon>
        <taxon>Betaproteobacteria</taxon>
        <taxon>Burkholderiales</taxon>
        <taxon>Comamonadaceae</taxon>
        <taxon>Comamonas</taxon>
    </lineage>
</organism>
<dbReference type="SUPFAM" id="SSF53448">
    <property type="entry name" value="Nucleotide-diphospho-sugar transferases"/>
    <property type="match status" value="1"/>
</dbReference>
<name>A0A0W7YXH6_9BURK</name>
<evidence type="ECO:0000259" key="5">
    <source>
        <dbReference type="Pfam" id="PF13632"/>
    </source>
</evidence>
<evidence type="ECO:0000256" key="1">
    <source>
        <dbReference type="ARBA" id="ARBA00006739"/>
    </source>
</evidence>
<dbReference type="AlphaFoldDB" id="A0A0W7YXH6"/>
<keyword evidence="2 6" id="KW-0328">Glycosyltransferase</keyword>
<gene>
    <name evidence="6" type="ORF">AS359_05790</name>
</gene>